<gene>
    <name evidence="3" type="ORF">QO001_000301</name>
</gene>
<accession>A0AAJ1WVR4</accession>
<sequence length="194" mass="19682">MSNIEHQAQAQNKTAGQRAPASAGAPAKPPLSPSVIAFAGGIVAAGAIAGILLLGGGEKVGTPERPALSLIKKTDIDKASDTLAPEEKDKIVSEAKACQAPLANMRISKTTAGAGGVVRIRAGNYLSPAFNVADGPINVAVPFPGPYEAGKGEVVIEGAAKDVFVEFTPGLKIDTTAGVRRVPVFWDTSKPCGG</sequence>
<feature type="compositionally biased region" description="Polar residues" evidence="1">
    <location>
        <begin position="1"/>
        <end position="15"/>
    </location>
</feature>
<dbReference type="Proteomes" id="UP001223420">
    <property type="component" value="Unassembled WGS sequence"/>
</dbReference>
<name>A0AAJ1WVR4_9HYPH</name>
<protein>
    <submittedName>
        <fullName evidence="3">Uncharacterized protein</fullName>
    </submittedName>
</protein>
<evidence type="ECO:0000256" key="1">
    <source>
        <dbReference type="SAM" id="MobiDB-lite"/>
    </source>
</evidence>
<dbReference type="RefSeq" id="WP_230365032.1">
    <property type="nucleotide sequence ID" value="NZ_JAJALK010000001.1"/>
</dbReference>
<comment type="caution">
    <text evidence="3">The sequence shown here is derived from an EMBL/GenBank/DDBJ whole genome shotgun (WGS) entry which is preliminary data.</text>
</comment>
<feature type="transmembrane region" description="Helical" evidence="2">
    <location>
        <begin position="35"/>
        <end position="55"/>
    </location>
</feature>
<keyword evidence="2" id="KW-0812">Transmembrane</keyword>
<proteinExistence type="predicted"/>
<evidence type="ECO:0000256" key="2">
    <source>
        <dbReference type="SAM" id="Phobius"/>
    </source>
</evidence>
<dbReference type="EMBL" id="JAUSWL010000001">
    <property type="protein sequence ID" value="MDQ0541393.1"/>
    <property type="molecule type" value="Genomic_DNA"/>
</dbReference>
<evidence type="ECO:0000313" key="3">
    <source>
        <dbReference type="EMBL" id="MDQ0541393.1"/>
    </source>
</evidence>
<dbReference type="AlphaFoldDB" id="A0AAJ1WVR4"/>
<keyword evidence="2" id="KW-1133">Transmembrane helix</keyword>
<keyword evidence="2" id="KW-0472">Membrane</keyword>
<organism evidence="3 4">
    <name type="scientific">Methylobacterium brachiatum</name>
    <dbReference type="NCBI Taxonomy" id="269660"/>
    <lineage>
        <taxon>Bacteria</taxon>
        <taxon>Pseudomonadati</taxon>
        <taxon>Pseudomonadota</taxon>
        <taxon>Alphaproteobacteria</taxon>
        <taxon>Hyphomicrobiales</taxon>
        <taxon>Methylobacteriaceae</taxon>
        <taxon>Methylobacterium</taxon>
    </lineage>
</organism>
<reference evidence="3" key="1">
    <citation type="submission" date="2023-07" db="EMBL/GenBank/DDBJ databases">
        <title>Genomic Encyclopedia of Type Strains, Phase IV (KMG-IV): sequencing the most valuable type-strain genomes for metagenomic binning, comparative biology and taxonomic classification.</title>
        <authorList>
            <person name="Goeker M."/>
        </authorList>
    </citation>
    <scope>NUCLEOTIDE SEQUENCE</scope>
    <source>
        <strain evidence="3">DSM 19569</strain>
    </source>
</reference>
<feature type="region of interest" description="Disordered" evidence="1">
    <location>
        <begin position="1"/>
        <end position="27"/>
    </location>
</feature>
<evidence type="ECO:0000313" key="4">
    <source>
        <dbReference type="Proteomes" id="UP001223420"/>
    </source>
</evidence>